<keyword evidence="2" id="KW-1133">Transmembrane helix</keyword>
<proteinExistence type="predicted"/>
<evidence type="ECO:0000256" key="1">
    <source>
        <dbReference type="SAM" id="MobiDB-lite"/>
    </source>
</evidence>
<organism evidence="3">
    <name type="scientific">Emiliania huxleyi</name>
    <name type="common">Coccolithophore</name>
    <name type="synonym">Pontosphaera huxleyi</name>
    <dbReference type="NCBI Taxonomy" id="2903"/>
    <lineage>
        <taxon>Eukaryota</taxon>
        <taxon>Haptista</taxon>
        <taxon>Haptophyta</taxon>
        <taxon>Prymnesiophyceae</taxon>
        <taxon>Isochrysidales</taxon>
        <taxon>Noelaerhabdaceae</taxon>
        <taxon>Emiliania</taxon>
    </lineage>
</organism>
<protein>
    <recommendedName>
        <fullName evidence="4">Transmembrane protein</fullName>
    </recommendedName>
</protein>
<accession>A0A7S3RZL2</accession>
<evidence type="ECO:0000313" key="3">
    <source>
        <dbReference type="EMBL" id="CAE0539811.1"/>
    </source>
</evidence>
<reference evidence="3" key="1">
    <citation type="submission" date="2021-01" db="EMBL/GenBank/DDBJ databases">
        <authorList>
            <person name="Corre E."/>
            <person name="Pelletier E."/>
            <person name="Niang G."/>
            <person name="Scheremetjew M."/>
            <person name="Finn R."/>
            <person name="Kale V."/>
            <person name="Holt S."/>
            <person name="Cochrane G."/>
            <person name="Meng A."/>
            <person name="Brown T."/>
            <person name="Cohen L."/>
        </authorList>
    </citation>
    <scope>NUCLEOTIDE SEQUENCE</scope>
    <source>
        <strain evidence="3">379</strain>
    </source>
</reference>
<keyword evidence="2" id="KW-0472">Membrane</keyword>
<keyword evidence="2" id="KW-0812">Transmembrane</keyword>
<evidence type="ECO:0008006" key="4">
    <source>
        <dbReference type="Google" id="ProtNLM"/>
    </source>
</evidence>
<evidence type="ECO:0000256" key="2">
    <source>
        <dbReference type="SAM" id="Phobius"/>
    </source>
</evidence>
<feature type="transmembrane region" description="Helical" evidence="2">
    <location>
        <begin position="98"/>
        <end position="121"/>
    </location>
</feature>
<sequence length="169" mass="18543">MRLRGGELFLSRMQFVQLCMGTLGRCGLDKPLEEVQMAFATFDMAHTVGRRRALAYWRGVGRRIDAASRVVFTVGYSVGLLALYNLNRKSAPLWSMSALSILATVATPCAVVATFGACLWARSMRQRTRAQGMPRMAVEAVAAMRERRGGAFGESRGRSFKTTGDGARV</sequence>
<gene>
    <name evidence="3" type="ORF">EHUX00137_LOCUS11202</name>
</gene>
<dbReference type="AlphaFoldDB" id="A0A7S3RZL2"/>
<feature type="transmembrane region" description="Helical" evidence="2">
    <location>
        <begin position="66"/>
        <end position="86"/>
    </location>
</feature>
<dbReference type="EMBL" id="HBIR01015121">
    <property type="protein sequence ID" value="CAE0539811.1"/>
    <property type="molecule type" value="Transcribed_RNA"/>
</dbReference>
<feature type="region of interest" description="Disordered" evidence="1">
    <location>
        <begin position="150"/>
        <end position="169"/>
    </location>
</feature>
<name>A0A7S3RZL2_EMIHU</name>